<keyword evidence="3" id="KW-0732">Signal</keyword>
<comment type="similarity">
    <text evidence="2">Belongs to the bacterial solute-binding protein 5 family.</text>
</comment>
<dbReference type="PROSITE" id="PS51318">
    <property type="entry name" value="TAT"/>
    <property type="match status" value="1"/>
</dbReference>
<evidence type="ECO:0000256" key="3">
    <source>
        <dbReference type="ARBA" id="ARBA00022729"/>
    </source>
</evidence>
<evidence type="ECO:0000313" key="5">
    <source>
        <dbReference type="EMBL" id="GGW25176.1"/>
    </source>
</evidence>
<dbReference type="PANTHER" id="PTHR30290">
    <property type="entry name" value="PERIPLASMIC BINDING COMPONENT OF ABC TRANSPORTER"/>
    <property type="match status" value="1"/>
</dbReference>
<keyword evidence="6" id="KW-1185">Reference proteome</keyword>
<dbReference type="InterPro" id="IPR000914">
    <property type="entry name" value="SBP_5_dom"/>
</dbReference>
<dbReference type="PIRSF" id="PIRSF002741">
    <property type="entry name" value="MppA"/>
    <property type="match status" value="1"/>
</dbReference>
<dbReference type="InterPro" id="IPR039424">
    <property type="entry name" value="SBP_5"/>
</dbReference>
<protein>
    <submittedName>
        <fullName evidence="5">Peptide ABC transporter substrate-binding protein</fullName>
    </submittedName>
</protein>
<dbReference type="Gene3D" id="3.40.190.10">
    <property type="entry name" value="Periplasmic binding protein-like II"/>
    <property type="match status" value="1"/>
</dbReference>
<dbReference type="GO" id="GO:0043190">
    <property type="term" value="C:ATP-binding cassette (ABC) transporter complex"/>
    <property type="evidence" value="ECO:0007669"/>
    <property type="project" value="InterPro"/>
</dbReference>
<evidence type="ECO:0000313" key="6">
    <source>
        <dbReference type="Proteomes" id="UP000628984"/>
    </source>
</evidence>
<dbReference type="Proteomes" id="UP000628984">
    <property type="component" value="Unassembled WGS sequence"/>
</dbReference>
<dbReference type="AlphaFoldDB" id="A0A918IP23"/>
<reference evidence="5" key="2">
    <citation type="submission" date="2020-09" db="EMBL/GenBank/DDBJ databases">
        <authorList>
            <person name="Sun Q."/>
            <person name="Kim S."/>
        </authorList>
    </citation>
    <scope>NUCLEOTIDE SEQUENCE</scope>
    <source>
        <strain evidence="5">KCTC 23714</strain>
    </source>
</reference>
<name>A0A918IP23_9RHOB</name>
<proteinExistence type="inferred from homology"/>
<dbReference type="Gene3D" id="3.10.105.10">
    <property type="entry name" value="Dipeptide-binding Protein, Domain 3"/>
    <property type="match status" value="1"/>
</dbReference>
<evidence type="ECO:0000256" key="1">
    <source>
        <dbReference type="ARBA" id="ARBA00004418"/>
    </source>
</evidence>
<sequence>MTDKDKTNKPQQGLTMNLNRRSLLQLSAATAALGLTGLPLRAQGIEELVIAYNVNLPSWDPTVGPSAVNPTIQGIYQSVFDQFILQQPDLKPAPGLLTEWGWNEDRTKVIMKVREGVTWHDGSPFTAEDVAWSLARAADPATGNPINFVWSTLANFAVEGNTVTADVKQFDPTIFKWMYFLTGYVLPKAYFEKVGPEGFEAAPIGTGPYMVEKFERNAFVRLKANPNYWGGKPEFETVTLKFVTDAAARVAEVESGSSHVTLEVPYEEYDRLKATLSGTATPVSDIGMIFLNDIDVMLDPNVRKAAALAIDKQAIIDRLLSGYGVAIDTLETPDYEAYDPSIKVGYDPEQAKALLAASGFGPDNPVKFKIQTTKGFKPKDYEMVQAIVGLWRKVGIEAEIEVYEIAKHYELRAADQLAPAAFYNWGNSVADPTTSTGFAMFGPSPHSVWDSADLVEKIAPLWGEADEAKRIQGWKDVSRYIAENAYVIPLLQYVQPVLAAPGVVVTPHRSGALLPHLMKRA</sequence>
<dbReference type="Gene3D" id="3.90.76.10">
    <property type="entry name" value="Dipeptide-binding Protein, Domain 1"/>
    <property type="match status" value="1"/>
</dbReference>
<dbReference type="GO" id="GO:0015833">
    <property type="term" value="P:peptide transport"/>
    <property type="evidence" value="ECO:0007669"/>
    <property type="project" value="TreeGrafter"/>
</dbReference>
<comment type="caution">
    <text evidence="5">The sequence shown here is derived from an EMBL/GenBank/DDBJ whole genome shotgun (WGS) entry which is preliminary data.</text>
</comment>
<comment type="subcellular location">
    <subcellularLocation>
        <location evidence="1">Periplasm</location>
    </subcellularLocation>
</comment>
<dbReference type="SUPFAM" id="SSF53850">
    <property type="entry name" value="Periplasmic binding protein-like II"/>
    <property type="match status" value="1"/>
</dbReference>
<evidence type="ECO:0000259" key="4">
    <source>
        <dbReference type="Pfam" id="PF00496"/>
    </source>
</evidence>
<dbReference type="PANTHER" id="PTHR30290:SF38">
    <property type="entry name" value="D,D-DIPEPTIDE-BINDING PERIPLASMIC PROTEIN DDPA-RELATED"/>
    <property type="match status" value="1"/>
</dbReference>
<accession>A0A918IP23</accession>
<organism evidence="5 6">
    <name type="scientific">Gemmobacter lanyuensis</name>
    <dbReference type="NCBI Taxonomy" id="1054497"/>
    <lineage>
        <taxon>Bacteria</taxon>
        <taxon>Pseudomonadati</taxon>
        <taxon>Pseudomonadota</taxon>
        <taxon>Alphaproteobacteria</taxon>
        <taxon>Rhodobacterales</taxon>
        <taxon>Paracoccaceae</taxon>
        <taxon>Gemmobacter</taxon>
    </lineage>
</organism>
<reference evidence="5" key="1">
    <citation type="journal article" date="2014" name="Int. J. Syst. Evol. Microbiol.">
        <title>Complete genome sequence of Corynebacterium casei LMG S-19264T (=DSM 44701T), isolated from a smear-ripened cheese.</title>
        <authorList>
            <consortium name="US DOE Joint Genome Institute (JGI-PGF)"/>
            <person name="Walter F."/>
            <person name="Albersmeier A."/>
            <person name="Kalinowski J."/>
            <person name="Ruckert C."/>
        </authorList>
    </citation>
    <scope>NUCLEOTIDE SEQUENCE</scope>
    <source>
        <strain evidence="5">KCTC 23714</strain>
    </source>
</reference>
<evidence type="ECO:0000256" key="2">
    <source>
        <dbReference type="ARBA" id="ARBA00005695"/>
    </source>
</evidence>
<gene>
    <name evidence="5" type="ORF">GCM10011452_10940</name>
</gene>
<feature type="domain" description="Solute-binding protein family 5" evidence="4">
    <location>
        <begin position="91"/>
        <end position="436"/>
    </location>
</feature>
<dbReference type="InterPro" id="IPR030678">
    <property type="entry name" value="Peptide/Ni-bd"/>
</dbReference>
<dbReference type="GO" id="GO:0030288">
    <property type="term" value="C:outer membrane-bounded periplasmic space"/>
    <property type="evidence" value="ECO:0007669"/>
    <property type="project" value="UniProtKB-ARBA"/>
</dbReference>
<dbReference type="Pfam" id="PF00496">
    <property type="entry name" value="SBP_bac_5"/>
    <property type="match status" value="1"/>
</dbReference>
<dbReference type="EMBL" id="BMYQ01000002">
    <property type="protein sequence ID" value="GGW25176.1"/>
    <property type="molecule type" value="Genomic_DNA"/>
</dbReference>
<dbReference type="InterPro" id="IPR006311">
    <property type="entry name" value="TAT_signal"/>
</dbReference>
<dbReference type="GO" id="GO:1904680">
    <property type="term" value="F:peptide transmembrane transporter activity"/>
    <property type="evidence" value="ECO:0007669"/>
    <property type="project" value="TreeGrafter"/>
</dbReference>